<keyword evidence="2" id="KW-0472">Membrane</keyword>
<keyword evidence="2" id="KW-1133">Transmembrane helix</keyword>
<proteinExistence type="predicted"/>
<dbReference type="Pfam" id="PF13432">
    <property type="entry name" value="TPR_16"/>
    <property type="match status" value="1"/>
</dbReference>
<evidence type="ECO:0000313" key="4">
    <source>
        <dbReference type="Proteomes" id="UP000621455"/>
    </source>
</evidence>
<accession>A0ABX0N7J9</accession>
<keyword evidence="2" id="KW-0812">Transmembrane</keyword>
<organism evidence="3 4">
    <name type="scientific">Massilia frigida</name>
    <dbReference type="NCBI Taxonomy" id="2609281"/>
    <lineage>
        <taxon>Bacteria</taxon>
        <taxon>Pseudomonadati</taxon>
        <taxon>Pseudomonadota</taxon>
        <taxon>Betaproteobacteria</taxon>
        <taxon>Burkholderiales</taxon>
        <taxon>Oxalobacteraceae</taxon>
        <taxon>Telluria group</taxon>
        <taxon>Massilia</taxon>
    </lineage>
</organism>
<keyword evidence="4" id="KW-1185">Reference proteome</keyword>
<dbReference type="InterPro" id="IPR011990">
    <property type="entry name" value="TPR-like_helical_dom_sf"/>
</dbReference>
<dbReference type="SMART" id="SM00028">
    <property type="entry name" value="TPR"/>
    <property type="match status" value="3"/>
</dbReference>
<gene>
    <name evidence="3" type="ORF">F2P44_13880</name>
</gene>
<name>A0ABX0N7J9_9BURK</name>
<evidence type="ECO:0000313" key="3">
    <source>
        <dbReference type="EMBL" id="NHZ80353.1"/>
    </source>
</evidence>
<dbReference type="Gene3D" id="1.25.40.10">
    <property type="entry name" value="Tetratricopeptide repeat domain"/>
    <property type="match status" value="2"/>
</dbReference>
<evidence type="ECO:0000256" key="1">
    <source>
        <dbReference type="SAM" id="MobiDB-lite"/>
    </source>
</evidence>
<dbReference type="Proteomes" id="UP000621455">
    <property type="component" value="Unassembled WGS sequence"/>
</dbReference>
<dbReference type="EMBL" id="WHJG01000012">
    <property type="protein sequence ID" value="NHZ80353.1"/>
    <property type="molecule type" value="Genomic_DNA"/>
</dbReference>
<dbReference type="InterPro" id="IPR019734">
    <property type="entry name" value="TPR_rpt"/>
</dbReference>
<comment type="caution">
    <text evidence="3">The sequence shown here is derived from an EMBL/GenBank/DDBJ whole genome shotgun (WGS) entry which is preliminary data.</text>
</comment>
<dbReference type="RefSeq" id="WP_167087345.1">
    <property type="nucleotide sequence ID" value="NZ_WHJG01000012.1"/>
</dbReference>
<evidence type="ECO:0000256" key="2">
    <source>
        <dbReference type="SAM" id="Phobius"/>
    </source>
</evidence>
<dbReference type="Pfam" id="PF14559">
    <property type="entry name" value="TPR_19"/>
    <property type="match status" value="1"/>
</dbReference>
<reference evidence="3 4" key="1">
    <citation type="submission" date="2019-10" db="EMBL/GenBank/DDBJ databases">
        <title>Taxonomy of Antarctic Massilia spp.: description of Massilia rubra sp. nov., Massilia aquatica sp. nov., Massilia mucilaginosa sp. nov., Massilia frigida sp. nov. isolated from streams, lakes and regoliths.</title>
        <authorList>
            <person name="Holochova P."/>
            <person name="Sedlacek I."/>
            <person name="Kralova S."/>
            <person name="Maslanova I."/>
            <person name="Busse H.-J."/>
            <person name="Stankova E."/>
            <person name="Vrbovska V."/>
            <person name="Kovarovic V."/>
            <person name="Bartak M."/>
            <person name="Svec P."/>
            <person name="Pantucek R."/>
        </authorList>
    </citation>
    <scope>NUCLEOTIDE SEQUENCE [LARGE SCALE GENOMIC DNA]</scope>
    <source>
        <strain evidence="3 4">CCM 8695</strain>
    </source>
</reference>
<protein>
    <submittedName>
        <fullName evidence="3">Tetratricopeptide repeat protein</fullName>
    </submittedName>
</protein>
<feature type="transmembrane region" description="Helical" evidence="2">
    <location>
        <begin position="40"/>
        <end position="62"/>
    </location>
</feature>
<feature type="region of interest" description="Disordered" evidence="1">
    <location>
        <begin position="9"/>
        <end position="28"/>
    </location>
</feature>
<feature type="region of interest" description="Disordered" evidence="1">
    <location>
        <begin position="134"/>
        <end position="171"/>
    </location>
</feature>
<dbReference type="SUPFAM" id="SSF48452">
    <property type="entry name" value="TPR-like"/>
    <property type="match status" value="1"/>
</dbReference>
<sequence length="376" mass="39160">MSLINKMLQDLDKRGSPGTDGAPADIRPVGRGERAVPLPLVMGALAGVLILGAGAAIGWRFLHQQPVAPVAVPSASVAQVVISPPEQLPMPEAVQVPQVATVATTPPPQQLAAVVEKAKPAVRQDGLAQVAAVAEKAVPRPKPVAHKDETPGAPPREASAAPLKDKPAVPAAHAKTVALAPQEGRQAVGGQGAEGAYRRALAALQEGRVTEAVAQLEQALGIDARHEAARQTLVGILIEQRRSAEAMRLLQAGLALDARQPALAMLLARMQIDSGASGVGTLMASLPAAVGNGEYHGFLAGALQRERRHQEAVEQYQAALRGTPDNSVWWMGLGISLEAEKRLPEALAAFQRARAAGNLSPELQGFVERKVGALGR</sequence>